<evidence type="ECO:0000313" key="4">
    <source>
        <dbReference type="Proteomes" id="UP000029448"/>
    </source>
</evidence>
<dbReference type="PATRIC" id="fig|104102.7.peg.3263"/>
<name>A0A095AVY9_9PROT</name>
<protein>
    <submittedName>
        <fullName evidence="3">Uncharacterized protein</fullName>
    </submittedName>
</protein>
<evidence type="ECO:0000313" key="3">
    <source>
        <dbReference type="EMBL" id="KGB20943.1"/>
    </source>
</evidence>
<dbReference type="Pfam" id="PF13569">
    <property type="entry name" value="DUF4132"/>
    <property type="match status" value="1"/>
</dbReference>
<comment type="caution">
    <text evidence="3">The sequence shown here is derived from an EMBL/GenBank/DDBJ whole genome shotgun (WGS) entry which is preliminary data.</text>
</comment>
<organism evidence="3 4">
    <name type="scientific">Acetobacter tropicalis</name>
    <dbReference type="NCBI Taxonomy" id="104102"/>
    <lineage>
        <taxon>Bacteria</taxon>
        <taxon>Pseudomonadati</taxon>
        <taxon>Pseudomonadota</taxon>
        <taxon>Alphaproteobacteria</taxon>
        <taxon>Acetobacterales</taxon>
        <taxon>Acetobacteraceae</taxon>
        <taxon>Acetobacter</taxon>
    </lineage>
</organism>
<evidence type="ECO:0000259" key="2">
    <source>
        <dbReference type="Pfam" id="PF24879"/>
    </source>
</evidence>
<gene>
    <name evidence="3" type="ORF">AtDm6_3308</name>
</gene>
<dbReference type="Proteomes" id="UP000029448">
    <property type="component" value="Unassembled WGS sequence"/>
</dbReference>
<dbReference type="AlphaFoldDB" id="A0A095AVY9"/>
<dbReference type="STRING" id="104102.AtDm6_3308"/>
<evidence type="ECO:0000259" key="1">
    <source>
        <dbReference type="Pfam" id="PF13569"/>
    </source>
</evidence>
<dbReference type="EMBL" id="JOKM01000106">
    <property type="protein sequence ID" value="KGB20943.1"/>
    <property type="molecule type" value="Genomic_DNA"/>
</dbReference>
<dbReference type="InterPro" id="IPR025406">
    <property type="entry name" value="DUF4132"/>
</dbReference>
<keyword evidence="4" id="KW-1185">Reference proteome</keyword>
<dbReference type="InterPro" id="IPR056639">
    <property type="entry name" value="DUF7737"/>
</dbReference>
<proteinExistence type="predicted"/>
<feature type="domain" description="DUF4132" evidence="1">
    <location>
        <begin position="489"/>
        <end position="674"/>
    </location>
</feature>
<sequence>MAIDMIESDLAITRMVLFEVGQLERPLVRWIAEMKQVDPRVFDKLQQAWLERYEQKISSCYKITQQPLLQNVTLAHMPLAAAMMPELLNRQSLPRPPAWYRSFARTYQTNALGFITSSFLPKPVRMSDGSYYNRTPNNLREYFYSFSDSGTSLPDEKWFDQALQDCEKMERDIPHLLWLAREMVLREDAASSTESMDSRLELFQVPEAPQPSLKTLARYKEHLAKPEGIKDLEFARSFVREAFESSEKILTSWHLLKQPALYRAAILSRFVRLVTGAVSRTESVRKVAEAFLLSPSLYSFRFGGGENNGIMRLGRQKGLRYKNPPPVKSVKPDCHPCSSSLSPPTISPDIIAGCLWMIAAAADAVDLEWLLPACKKALAAEDVAIFNRLVATVGLIGTPDAIRGMVRLRARVRHATMFNALERSLAKAAAASGLTTVEAEELLAQEYELDSTSSHRVNLPDGYAAVLSITGSGQGSIYYEGEKGDRISKLPPFVLEQEKCRVLLKSMRSDAKAISADMLVHRYRLERSWLTGQTWTLRAFIERWLNHPLLGWLARRQIWLVAEPGGSIRTCLFGREATTVYDPDGNKAPPLHPDTLLSLWHPLQKMSDDCKGSVVARWRETLERLDIRQPIRQVWRETYTITQAERESSPSSYRYAQRILGQAQVIEIGRKRGWRIRTLTAHIPSSEGAPWSLIIPAYGIYAEFRTGGVGYNDLGRSAPAFTHVMTDRVRFCILKDRGDWRFDGGRKLTSMKKPVRLADIDQIVFSEVMRDLDLMVSVAASNLKFDASSIQAVPELGKWRRQQGLSDIALPDEPHYGGLAQSRRQIIEALLPSLQEKGAVTLDERHVIVTGRLHQYRIHLGSGEVIMVPQYRHLTLETLSHSTREEDIGDYQPLYDDDILNSILYRIALLQKDHKIRDKNILEQLRDE</sequence>
<reference evidence="3 4" key="1">
    <citation type="submission" date="2014-06" db="EMBL/GenBank/DDBJ databases">
        <title>Functional and comparative genomic analyses of the Drosophila gut microbiota identify candidate symbiosis factors.</title>
        <authorList>
            <person name="Newell P.D."/>
            <person name="Chaston J.M."/>
            <person name="Douglas A.E."/>
        </authorList>
    </citation>
    <scope>NUCLEOTIDE SEQUENCE [LARGE SCALE GENOMIC DNA]</scope>
    <source>
        <strain evidence="3 4">DmCS_006</strain>
    </source>
</reference>
<dbReference type="Pfam" id="PF24879">
    <property type="entry name" value="DUF7737"/>
    <property type="match status" value="1"/>
</dbReference>
<feature type="domain" description="DUF7737" evidence="2">
    <location>
        <begin position="820"/>
        <end position="925"/>
    </location>
</feature>
<accession>A0A095AVY9</accession>